<dbReference type="PANTHER" id="PTHR11219:SF69">
    <property type="entry name" value="TENEURIN-A"/>
    <property type="match status" value="1"/>
</dbReference>
<dbReference type="PANTHER" id="PTHR11219">
    <property type="entry name" value="TENEURIN AND N-ACETYLGLUCOSAMINE-1-PHOSPHODIESTER ALPHA-N-ACETYLGLUCOSAMINIDASE"/>
    <property type="match status" value="1"/>
</dbReference>
<keyword evidence="1" id="KW-0245">EGF-like domain</keyword>
<evidence type="ECO:0000256" key="2">
    <source>
        <dbReference type="ARBA" id="ARBA00022737"/>
    </source>
</evidence>
<dbReference type="InterPro" id="IPR051216">
    <property type="entry name" value="Teneurin"/>
</dbReference>
<dbReference type="EMBL" id="QCYY01003699">
    <property type="protein sequence ID" value="ROT62397.1"/>
    <property type="molecule type" value="Genomic_DNA"/>
</dbReference>
<dbReference type="Proteomes" id="UP000283509">
    <property type="component" value="Unassembled WGS sequence"/>
</dbReference>
<evidence type="ECO:0000313" key="6">
    <source>
        <dbReference type="EMBL" id="ROT62397.1"/>
    </source>
</evidence>
<dbReference type="Pfam" id="PF25023">
    <property type="entry name" value="TEN_YD-shell"/>
    <property type="match status" value="1"/>
</dbReference>
<dbReference type="GO" id="GO:0008045">
    <property type="term" value="P:motor neuron axon guidance"/>
    <property type="evidence" value="ECO:0007669"/>
    <property type="project" value="TreeGrafter"/>
</dbReference>
<evidence type="ECO:0000256" key="3">
    <source>
        <dbReference type="ARBA" id="ARBA00023157"/>
    </source>
</evidence>
<keyword evidence="6" id="KW-0472">Membrane</keyword>
<reference evidence="6 7" key="1">
    <citation type="submission" date="2018-04" db="EMBL/GenBank/DDBJ databases">
        <authorList>
            <person name="Zhang X."/>
            <person name="Yuan J."/>
            <person name="Li F."/>
            <person name="Xiang J."/>
        </authorList>
    </citation>
    <scope>NUCLEOTIDE SEQUENCE [LARGE SCALE GENOMIC DNA]</scope>
    <source>
        <tissue evidence="6">Muscle</tissue>
    </source>
</reference>
<feature type="non-terminal residue" evidence="6">
    <location>
        <position position="1"/>
    </location>
</feature>
<keyword evidence="6" id="KW-0812">Transmembrane</keyword>
<dbReference type="NCBIfam" id="TIGR01643">
    <property type="entry name" value="YD_repeat_2x"/>
    <property type="match status" value="2"/>
</dbReference>
<evidence type="ECO:0000256" key="4">
    <source>
        <dbReference type="SAM" id="MobiDB-lite"/>
    </source>
</evidence>
<dbReference type="AlphaFoldDB" id="A0A423SDV8"/>
<organism evidence="6 7">
    <name type="scientific">Penaeus vannamei</name>
    <name type="common">Whiteleg shrimp</name>
    <name type="synonym">Litopenaeus vannamei</name>
    <dbReference type="NCBI Taxonomy" id="6689"/>
    <lineage>
        <taxon>Eukaryota</taxon>
        <taxon>Metazoa</taxon>
        <taxon>Ecdysozoa</taxon>
        <taxon>Arthropoda</taxon>
        <taxon>Crustacea</taxon>
        <taxon>Multicrustacea</taxon>
        <taxon>Malacostraca</taxon>
        <taxon>Eumalacostraca</taxon>
        <taxon>Eucarida</taxon>
        <taxon>Decapoda</taxon>
        <taxon>Dendrobranchiata</taxon>
        <taxon>Penaeoidea</taxon>
        <taxon>Penaeidae</taxon>
        <taxon>Penaeus</taxon>
    </lineage>
</organism>
<evidence type="ECO:0000256" key="1">
    <source>
        <dbReference type="ARBA" id="ARBA00022536"/>
    </source>
</evidence>
<reference evidence="6 7" key="2">
    <citation type="submission" date="2019-01" db="EMBL/GenBank/DDBJ databases">
        <title>The decoding of complex shrimp genome reveals the adaptation for benthos swimmer, frequently molting mechanism and breeding impact on genome.</title>
        <authorList>
            <person name="Sun Y."/>
            <person name="Gao Y."/>
            <person name="Yu Y."/>
        </authorList>
    </citation>
    <scope>NUCLEOTIDE SEQUENCE [LARGE SCALE GENOMIC DNA]</scope>
    <source>
        <tissue evidence="6">Muscle</tissue>
    </source>
</reference>
<name>A0A423SDV8_PENVA</name>
<dbReference type="Gene3D" id="2.180.10.10">
    <property type="entry name" value="RHS repeat-associated core"/>
    <property type="match status" value="1"/>
</dbReference>
<feature type="region of interest" description="Disordered" evidence="4">
    <location>
        <begin position="1"/>
        <end position="24"/>
    </location>
</feature>
<keyword evidence="2" id="KW-0677">Repeat</keyword>
<comment type="caution">
    <text evidence="6">The sequence shown here is derived from an EMBL/GenBank/DDBJ whole genome shotgun (WGS) entry which is preliminary data.</text>
</comment>
<evidence type="ECO:0000313" key="7">
    <source>
        <dbReference type="Proteomes" id="UP000283509"/>
    </source>
</evidence>
<accession>A0A423SDV8</accession>
<evidence type="ECO:0000259" key="5">
    <source>
        <dbReference type="Pfam" id="PF25023"/>
    </source>
</evidence>
<dbReference type="InterPro" id="IPR056823">
    <property type="entry name" value="TEN-like_YD-shell"/>
</dbReference>
<feature type="domain" description="Teneurin-like YD-shell" evidence="5">
    <location>
        <begin position="232"/>
        <end position="477"/>
    </location>
</feature>
<sequence>PCDHAAGGARGTSTRRAGRPQVRDHAHGVRPLLLHAAVLRVLHLHVHAARVHALVPPVPGPRRAPPADHVPRRRRQGALHVHGGGAAEGDRVGRRQDAVRLRQRRPHGGDHDERGFFKEYKMDMLYTGRLLQEHRIDYGARTGLSNVKFTYEYDSNFRVTSFAGRIGGQNLAPFAFAYSAATGGPSQIGHFSVARPRLNETAIQDGTAIFSRQLNAHLQVAESSVTIHNMQPYTNTKNYTYDADGQLTSVEAKEPWSFTYDANGNMLSLTYSTNTIPMKYDSQDRIVKFGEGVYRYDSRGAIVQNAREVTYQYNARGLLVRAAKSGRFNIRYMYDHENRLVARKDNFGNVTQFLYTDQRHPDQVSHIYSPRDGNLISLVYDDRGHIIFAQVYRNKYYIATDECGTPVMVFNQYGEVVREMMRSPYGHIMYDSNPYLYLPVDYCGGLLETRTELVHMPRGRIYDPLIGQWLSPAWEDVPGSVLSPARSLLPLQRE</sequence>
<keyword evidence="3" id="KW-1015">Disulfide bond</keyword>
<keyword evidence="7" id="KW-1185">Reference proteome</keyword>
<gene>
    <name evidence="6" type="ORF">C7M84_019765</name>
</gene>
<dbReference type="InterPro" id="IPR006530">
    <property type="entry name" value="YD"/>
</dbReference>
<dbReference type="OrthoDB" id="442731at2759"/>
<dbReference type="STRING" id="6689.A0A423SDV8"/>
<feature type="compositionally biased region" description="Low complexity" evidence="4">
    <location>
        <begin position="1"/>
        <end position="15"/>
    </location>
</feature>
<proteinExistence type="predicted"/>
<protein>
    <submittedName>
        <fullName evidence="6">Putative type II transmembrane protein</fullName>
    </submittedName>
</protein>